<dbReference type="RefSeq" id="WP_400195035.1">
    <property type="nucleotide sequence ID" value="NZ_CAYAYE010000010.1"/>
</dbReference>
<dbReference type="AlphaFoldDB" id="A0A8J8PFL9"/>
<feature type="domain" description="Alpha-D-phosphohexomutase alpha/beta/alpha" evidence="10">
    <location>
        <begin position="151"/>
        <end position="252"/>
    </location>
</feature>
<evidence type="ECO:0000256" key="5">
    <source>
        <dbReference type="ARBA" id="ARBA00022842"/>
    </source>
</evidence>
<keyword evidence="3" id="KW-0597">Phosphoprotein</keyword>
<accession>A0A8J8PFL9</accession>
<comment type="caution">
    <text evidence="12">The sequence shown here is derived from an EMBL/GenBank/DDBJ whole genome shotgun (WGS) entry which is preliminary data.</text>
</comment>
<dbReference type="SUPFAM" id="SSF53738">
    <property type="entry name" value="Phosphoglucomutase, first 3 domains"/>
    <property type="match status" value="3"/>
</dbReference>
<dbReference type="GO" id="GO:0005975">
    <property type="term" value="P:carbohydrate metabolic process"/>
    <property type="evidence" value="ECO:0007669"/>
    <property type="project" value="InterPro"/>
</dbReference>
<comment type="cofactor">
    <cofactor evidence="1">
        <name>Mg(2+)</name>
        <dbReference type="ChEBI" id="CHEBI:18420"/>
    </cofactor>
</comment>
<evidence type="ECO:0000256" key="6">
    <source>
        <dbReference type="ARBA" id="ARBA00023235"/>
    </source>
</evidence>
<evidence type="ECO:0000256" key="7">
    <source>
        <dbReference type="RuleBase" id="RU004326"/>
    </source>
</evidence>
<evidence type="ECO:0000259" key="8">
    <source>
        <dbReference type="Pfam" id="PF00408"/>
    </source>
</evidence>
<gene>
    <name evidence="12" type="ORF">A3207_04305</name>
</gene>
<dbReference type="PANTHER" id="PTHR43771:SF1">
    <property type="entry name" value="PHOSPHOMANNOMUTASE"/>
    <property type="match status" value="1"/>
</dbReference>
<evidence type="ECO:0000313" key="13">
    <source>
        <dbReference type="Proteomes" id="UP000752814"/>
    </source>
</evidence>
<evidence type="ECO:0000256" key="4">
    <source>
        <dbReference type="ARBA" id="ARBA00022723"/>
    </source>
</evidence>
<feature type="domain" description="Alpha-D-phosphohexomutase alpha/beta/alpha" evidence="11">
    <location>
        <begin position="257"/>
        <end position="364"/>
    </location>
</feature>
<name>A0A8J8PFL9_9ARCH</name>
<dbReference type="InterPro" id="IPR024086">
    <property type="entry name" value="GlmM_arc-type"/>
</dbReference>
<evidence type="ECO:0000259" key="11">
    <source>
        <dbReference type="Pfam" id="PF02880"/>
    </source>
</evidence>
<dbReference type="Gene3D" id="3.40.120.10">
    <property type="entry name" value="Alpha-D-Glucose-1,6-Bisphosphate, subunit A, domain 3"/>
    <property type="match status" value="3"/>
</dbReference>
<dbReference type="InterPro" id="IPR005845">
    <property type="entry name" value="A-D-PHexomutase_a/b/a-II"/>
</dbReference>
<dbReference type="InterPro" id="IPR005846">
    <property type="entry name" value="A-D-PHexomutase_a/b/a-III"/>
</dbReference>
<dbReference type="GO" id="GO:0000287">
    <property type="term" value="F:magnesium ion binding"/>
    <property type="evidence" value="ECO:0007669"/>
    <property type="project" value="InterPro"/>
</dbReference>
<evidence type="ECO:0000259" key="9">
    <source>
        <dbReference type="Pfam" id="PF02878"/>
    </source>
</evidence>
<dbReference type="Gene3D" id="3.30.310.50">
    <property type="entry name" value="Alpha-D-phosphohexomutase, C-terminal domain"/>
    <property type="match status" value="1"/>
</dbReference>
<dbReference type="InterPro" id="IPR005843">
    <property type="entry name" value="A-D-PHexomutase_C"/>
</dbReference>
<dbReference type="PRINTS" id="PR00509">
    <property type="entry name" value="PGMPMM"/>
</dbReference>
<dbReference type="EMBL" id="LVVT01000022">
    <property type="protein sequence ID" value="TQS81629.1"/>
    <property type="molecule type" value="Genomic_DNA"/>
</dbReference>
<comment type="similarity">
    <text evidence="2 7">Belongs to the phosphohexose mutase family.</text>
</comment>
<dbReference type="NCBIfam" id="TIGR03990">
    <property type="entry name" value="Arch_GlmM"/>
    <property type="match status" value="1"/>
</dbReference>
<dbReference type="InterPro" id="IPR016066">
    <property type="entry name" value="A-D-PHexomutase_CS"/>
</dbReference>
<organism evidence="12 13">
    <name type="scientific">Candidatus Methanomassiliicoccus intestinalis</name>
    <dbReference type="NCBI Taxonomy" id="1406512"/>
    <lineage>
        <taxon>Archaea</taxon>
        <taxon>Methanobacteriati</taxon>
        <taxon>Thermoplasmatota</taxon>
        <taxon>Thermoplasmata</taxon>
        <taxon>Methanomassiliicoccales</taxon>
        <taxon>Methanomassiliicoccaceae</taxon>
        <taxon>Methanomassiliicoccus</taxon>
    </lineage>
</organism>
<dbReference type="InterPro" id="IPR036900">
    <property type="entry name" value="A-D-PHexomutase_C_sf"/>
</dbReference>
<dbReference type="GO" id="GO:0008966">
    <property type="term" value="F:phosphoglucosamine mutase activity"/>
    <property type="evidence" value="ECO:0007669"/>
    <property type="project" value="InterPro"/>
</dbReference>
<dbReference type="SUPFAM" id="SSF55957">
    <property type="entry name" value="Phosphoglucomutase, C-terminal domain"/>
    <property type="match status" value="1"/>
</dbReference>
<evidence type="ECO:0000256" key="2">
    <source>
        <dbReference type="ARBA" id="ARBA00010231"/>
    </source>
</evidence>
<dbReference type="InterPro" id="IPR005841">
    <property type="entry name" value="Alpha-D-phosphohexomutase_SF"/>
</dbReference>
<evidence type="ECO:0000259" key="10">
    <source>
        <dbReference type="Pfam" id="PF02879"/>
    </source>
</evidence>
<dbReference type="Proteomes" id="UP000752814">
    <property type="component" value="Unassembled WGS sequence"/>
</dbReference>
<proteinExistence type="inferred from homology"/>
<dbReference type="PROSITE" id="PS00710">
    <property type="entry name" value="PGM_PMM"/>
    <property type="match status" value="1"/>
</dbReference>
<evidence type="ECO:0000313" key="12">
    <source>
        <dbReference type="EMBL" id="TQS81629.1"/>
    </source>
</evidence>
<dbReference type="PANTHER" id="PTHR43771">
    <property type="entry name" value="PHOSPHOMANNOMUTASE"/>
    <property type="match status" value="1"/>
</dbReference>
<keyword evidence="5 7" id="KW-0460">Magnesium</keyword>
<keyword evidence="4 7" id="KW-0479">Metal-binding</keyword>
<dbReference type="InterPro" id="IPR016055">
    <property type="entry name" value="A-D-PHexomutase_a/b/a-I/II/III"/>
</dbReference>
<dbReference type="Pfam" id="PF02880">
    <property type="entry name" value="PGM_PMM_III"/>
    <property type="match status" value="1"/>
</dbReference>
<dbReference type="Pfam" id="PF02879">
    <property type="entry name" value="PGM_PMM_II"/>
    <property type="match status" value="1"/>
</dbReference>
<feature type="domain" description="Alpha-D-phosphohexomutase alpha/beta/alpha" evidence="9">
    <location>
        <begin position="4"/>
        <end position="132"/>
    </location>
</feature>
<feature type="domain" description="Alpha-D-phosphohexomutase C-terminal" evidence="8">
    <location>
        <begin position="387"/>
        <end position="439"/>
    </location>
</feature>
<dbReference type="InterPro" id="IPR005844">
    <property type="entry name" value="A-D-PHexomutase_a/b/a-I"/>
</dbReference>
<dbReference type="Pfam" id="PF02878">
    <property type="entry name" value="PGM_PMM_I"/>
    <property type="match status" value="1"/>
</dbReference>
<dbReference type="Pfam" id="PF00408">
    <property type="entry name" value="PGM_PMM_IV"/>
    <property type="match status" value="1"/>
</dbReference>
<evidence type="ECO:0000256" key="1">
    <source>
        <dbReference type="ARBA" id="ARBA00001946"/>
    </source>
</evidence>
<sequence length="453" mass="48982">MDERLFGTNGVRGVINQDLSAQLSMDLGKAIGTCMKGNVAIGNDPRTSADMIKSAVAAGIMSSGANVIDLGMVPTPVVQHYVKSNGIAGGVMITASHNPPEFNGIKCIDADGTEMPRQKEEEIERSYYKKSFSNMSWDQVGSMYPRSGAIDAYLSSIIKLVDVQAIKNAELKVVLDCANGASTVSSPRLLKDLGVRAITLNGNPMGTFPGHPSEPTEDHLKDLIATVKETGADLGIAHDGDADRTIFIDNKGHYLYGDKSLAIVASEMVKENNGGTVVTPVSSSNCVEDVVTAEGGKIVYTKVGAPVVSRKMIEIDAVFGGEENGGLIFPKHQYCRDGAMTAAKMLEIVSKQGPLSDLVEKLPRYSQDKRKTVCPNDLKNSVLSYLVKQYEKEEVNTIDGVKICYSDGWTLVRPSGTEPLFRIYSEAKTELEAKERSDECEKVLAEAIRKYLK</sequence>
<reference evidence="12" key="1">
    <citation type="submission" date="2016-03" db="EMBL/GenBank/DDBJ databases">
        <authorList>
            <person name="Borrel G."/>
            <person name="Mccann A."/>
            <person name="O'Toole P.W."/>
        </authorList>
    </citation>
    <scope>NUCLEOTIDE SEQUENCE</scope>
    <source>
        <strain evidence="12">183</strain>
    </source>
</reference>
<dbReference type="CDD" id="cd03087">
    <property type="entry name" value="PGM_like1"/>
    <property type="match status" value="1"/>
</dbReference>
<keyword evidence="6" id="KW-0413">Isomerase</keyword>
<evidence type="ECO:0000256" key="3">
    <source>
        <dbReference type="ARBA" id="ARBA00022553"/>
    </source>
</evidence>
<dbReference type="FunFam" id="3.40.120.10:FF:000001">
    <property type="entry name" value="Phosphoglucosamine mutase"/>
    <property type="match status" value="1"/>
</dbReference>
<protein>
    <submittedName>
        <fullName evidence="12">Phosphoglucosamine mutase</fullName>
    </submittedName>
</protein>